<feature type="non-terminal residue" evidence="1">
    <location>
        <position position="1"/>
    </location>
</feature>
<accession>X0XPE1</accession>
<sequence>NVQNIIIYPFTGLPDFHPAWTFQYQLIAAAED</sequence>
<proteinExistence type="predicted"/>
<dbReference type="AlphaFoldDB" id="X0XPE1"/>
<name>X0XPE1_9ZZZZ</name>
<organism evidence="1">
    <name type="scientific">marine sediment metagenome</name>
    <dbReference type="NCBI Taxonomy" id="412755"/>
    <lineage>
        <taxon>unclassified sequences</taxon>
        <taxon>metagenomes</taxon>
        <taxon>ecological metagenomes</taxon>
    </lineage>
</organism>
<evidence type="ECO:0000313" key="1">
    <source>
        <dbReference type="EMBL" id="GAG45029.1"/>
    </source>
</evidence>
<comment type="caution">
    <text evidence="1">The sequence shown here is derived from an EMBL/GenBank/DDBJ whole genome shotgun (WGS) entry which is preliminary data.</text>
</comment>
<reference evidence="1" key="1">
    <citation type="journal article" date="2014" name="Front. Microbiol.">
        <title>High frequency of phylogenetically diverse reductive dehalogenase-homologous genes in deep subseafloor sedimentary metagenomes.</title>
        <authorList>
            <person name="Kawai M."/>
            <person name="Futagami T."/>
            <person name="Toyoda A."/>
            <person name="Takaki Y."/>
            <person name="Nishi S."/>
            <person name="Hori S."/>
            <person name="Arai W."/>
            <person name="Tsubouchi T."/>
            <person name="Morono Y."/>
            <person name="Uchiyama I."/>
            <person name="Ito T."/>
            <person name="Fujiyama A."/>
            <person name="Inagaki F."/>
            <person name="Takami H."/>
        </authorList>
    </citation>
    <scope>NUCLEOTIDE SEQUENCE</scope>
    <source>
        <strain evidence="1">Expedition CK06-06</strain>
    </source>
</reference>
<gene>
    <name evidence="1" type="ORF">S01H1_78340</name>
</gene>
<dbReference type="EMBL" id="BARS01052718">
    <property type="protein sequence ID" value="GAG45029.1"/>
    <property type="molecule type" value="Genomic_DNA"/>
</dbReference>
<protein>
    <submittedName>
        <fullName evidence="1">Uncharacterized protein</fullName>
    </submittedName>
</protein>